<protein>
    <submittedName>
        <fullName evidence="14">Lipid A export permease/ATP-binding protein MsbA</fullName>
    </submittedName>
</protein>
<dbReference type="GO" id="GO:0034040">
    <property type="term" value="F:ATPase-coupled lipid transmembrane transporter activity"/>
    <property type="evidence" value="ECO:0007669"/>
    <property type="project" value="InterPro"/>
</dbReference>
<dbReference type="PROSITE" id="PS50893">
    <property type="entry name" value="ABC_TRANSPORTER_2"/>
    <property type="match status" value="1"/>
</dbReference>
<reference evidence="14 16" key="1">
    <citation type="journal article" date="2014" name="BMC Genomics">
        <title>The genome of the intracellular bacterium of the coastal bivalve, Solemya velum: a blueprint for thriving in and out of symbiosis.</title>
        <authorList>
            <person name="Dmytrenko O."/>
            <person name="Russell S.L."/>
            <person name="Loo W.T."/>
            <person name="Fontanez K.M."/>
            <person name="Liao L."/>
            <person name="Roeselers G."/>
            <person name="Sharma R."/>
            <person name="Stewart F.J."/>
            <person name="Newton I.L."/>
            <person name="Woyke T."/>
            <person name="Wu D."/>
            <person name="Lang J.M."/>
            <person name="Eisen J.A."/>
            <person name="Cavanaugh C.M."/>
        </authorList>
    </citation>
    <scope>NUCLEOTIDE SEQUENCE [LARGE SCALE GENOMIC DNA]</scope>
    <source>
        <strain evidence="14 16">WH</strain>
    </source>
</reference>
<feature type="transmembrane region" description="Helical" evidence="11">
    <location>
        <begin position="168"/>
        <end position="185"/>
    </location>
</feature>
<dbReference type="InterPro" id="IPR003439">
    <property type="entry name" value="ABC_transporter-like_ATP-bd"/>
</dbReference>
<feature type="domain" description="ABC transporter" evidence="12">
    <location>
        <begin position="341"/>
        <end position="577"/>
    </location>
</feature>
<dbReference type="Proteomes" id="UP000030856">
    <property type="component" value="Unassembled WGS sequence"/>
</dbReference>
<evidence type="ECO:0000259" key="13">
    <source>
        <dbReference type="PROSITE" id="PS50929"/>
    </source>
</evidence>
<evidence type="ECO:0000256" key="9">
    <source>
        <dbReference type="ARBA" id="ARBA00023055"/>
    </source>
</evidence>
<gene>
    <name evidence="15" type="ORF">BOV88_00465</name>
    <name evidence="14" type="ORF">JV46_23870</name>
</gene>
<feature type="transmembrane region" description="Helical" evidence="11">
    <location>
        <begin position="243"/>
        <end position="268"/>
    </location>
</feature>
<dbReference type="EMBL" id="JRAA01000003">
    <property type="protein sequence ID" value="KHF24143.1"/>
    <property type="molecule type" value="Genomic_DNA"/>
</dbReference>
<evidence type="ECO:0000256" key="8">
    <source>
        <dbReference type="ARBA" id="ARBA00022989"/>
    </source>
</evidence>
<dbReference type="Pfam" id="PF00664">
    <property type="entry name" value="ABC_membrane"/>
    <property type="match status" value="1"/>
</dbReference>
<evidence type="ECO:0000313" key="15">
    <source>
        <dbReference type="EMBL" id="OOY36111.1"/>
    </source>
</evidence>
<keyword evidence="10 11" id="KW-0472">Membrane</keyword>
<keyword evidence="9" id="KW-0445">Lipid transport</keyword>
<evidence type="ECO:0000256" key="1">
    <source>
        <dbReference type="ARBA" id="ARBA00004651"/>
    </source>
</evidence>
<dbReference type="AlphaFoldDB" id="A0A0B0H1P8"/>
<keyword evidence="3" id="KW-1003">Cell membrane</keyword>
<dbReference type="OrthoDB" id="9759820at2"/>
<dbReference type="PROSITE" id="PS50929">
    <property type="entry name" value="ABC_TM1F"/>
    <property type="match status" value="1"/>
</dbReference>
<dbReference type="SMART" id="SM00382">
    <property type="entry name" value="AAA"/>
    <property type="match status" value="1"/>
</dbReference>
<keyword evidence="4 11" id="KW-0812">Transmembrane</keyword>
<dbReference type="Pfam" id="PF00005">
    <property type="entry name" value="ABC_tran"/>
    <property type="match status" value="1"/>
</dbReference>
<dbReference type="InterPro" id="IPR039421">
    <property type="entry name" value="Type_1_exporter"/>
</dbReference>
<name>A0A0B0H1P8_SOVGS</name>
<dbReference type="SUPFAM" id="SSF52540">
    <property type="entry name" value="P-loop containing nucleoside triphosphate hydrolases"/>
    <property type="match status" value="1"/>
</dbReference>
<dbReference type="PANTHER" id="PTHR43394:SF1">
    <property type="entry name" value="ATP-BINDING CASSETTE SUB-FAMILY B MEMBER 10, MITOCHONDRIAL"/>
    <property type="match status" value="1"/>
</dbReference>
<dbReference type="PANTHER" id="PTHR43394">
    <property type="entry name" value="ATP-DEPENDENT PERMEASE MDL1, MITOCHONDRIAL"/>
    <property type="match status" value="1"/>
</dbReference>
<accession>A0A0B0H1P8</accession>
<dbReference type="GO" id="GO:0005524">
    <property type="term" value="F:ATP binding"/>
    <property type="evidence" value="ECO:0007669"/>
    <property type="project" value="UniProtKB-KW"/>
</dbReference>
<reference evidence="15 17" key="2">
    <citation type="submission" date="2016-11" db="EMBL/GenBank/DDBJ databases">
        <title>Mixed transmission modes and dynamic genome evolution in an obligate animal-bacterial symbiosis.</title>
        <authorList>
            <person name="Russell S.L."/>
            <person name="Corbett-Detig R.B."/>
            <person name="Cavanaugh C.M."/>
        </authorList>
    </citation>
    <scope>NUCLEOTIDE SEQUENCE [LARGE SCALE GENOMIC DNA]</scope>
    <source>
        <strain evidence="15">MA-KB16</strain>
    </source>
</reference>
<dbReference type="GO" id="GO:0015421">
    <property type="term" value="F:ABC-type oligopeptide transporter activity"/>
    <property type="evidence" value="ECO:0007669"/>
    <property type="project" value="TreeGrafter"/>
</dbReference>
<feature type="transmembrane region" description="Helical" evidence="11">
    <location>
        <begin position="21"/>
        <end position="47"/>
    </location>
</feature>
<feature type="transmembrane region" description="Helical" evidence="11">
    <location>
        <begin position="280"/>
        <end position="297"/>
    </location>
</feature>
<dbReference type="eggNOG" id="COG1132">
    <property type="taxonomic scope" value="Bacteria"/>
</dbReference>
<dbReference type="GO" id="GO:0005886">
    <property type="term" value="C:plasma membrane"/>
    <property type="evidence" value="ECO:0007669"/>
    <property type="project" value="UniProtKB-SubCell"/>
</dbReference>
<comment type="caution">
    <text evidence="14">The sequence shown here is derived from an EMBL/GenBank/DDBJ whole genome shotgun (WGS) entry which is preliminary data.</text>
</comment>
<dbReference type="InterPro" id="IPR017871">
    <property type="entry name" value="ABC_transporter-like_CS"/>
</dbReference>
<keyword evidence="7" id="KW-1278">Translocase</keyword>
<dbReference type="InterPro" id="IPR027417">
    <property type="entry name" value="P-loop_NTPase"/>
</dbReference>
<evidence type="ECO:0000259" key="12">
    <source>
        <dbReference type="PROSITE" id="PS50893"/>
    </source>
</evidence>
<keyword evidence="8 11" id="KW-1133">Transmembrane helix</keyword>
<feature type="transmembrane region" description="Helical" evidence="11">
    <location>
        <begin position="67"/>
        <end position="91"/>
    </location>
</feature>
<evidence type="ECO:0000256" key="7">
    <source>
        <dbReference type="ARBA" id="ARBA00022967"/>
    </source>
</evidence>
<evidence type="ECO:0000256" key="6">
    <source>
        <dbReference type="ARBA" id="ARBA00022840"/>
    </source>
</evidence>
<dbReference type="InterPro" id="IPR011917">
    <property type="entry name" value="ABC_transpr_lipidA"/>
</dbReference>
<evidence type="ECO:0000313" key="17">
    <source>
        <dbReference type="Proteomes" id="UP000190962"/>
    </source>
</evidence>
<evidence type="ECO:0000313" key="16">
    <source>
        <dbReference type="Proteomes" id="UP000030856"/>
    </source>
</evidence>
<evidence type="ECO:0000256" key="3">
    <source>
        <dbReference type="ARBA" id="ARBA00022475"/>
    </source>
</evidence>
<keyword evidence="16" id="KW-1185">Reference proteome</keyword>
<dbReference type="NCBIfam" id="TIGR02203">
    <property type="entry name" value="MsbA_lipidA"/>
    <property type="match status" value="1"/>
</dbReference>
<dbReference type="GeneID" id="86990544"/>
<dbReference type="InterPro" id="IPR036640">
    <property type="entry name" value="ABC1_TM_sf"/>
</dbReference>
<dbReference type="GO" id="GO:0016887">
    <property type="term" value="F:ATP hydrolysis activity"/>
    <property type="evidence" value="ECO:0007669"/>
    <property type="project" value="InterPro"/>
</dbReference>
<dbReference type="Gene3D" id="3.40.50.300">
    <property type="entry name" value="P-loop containing nucleotide triphosphate hydrolases"/>
    <property type="match status" value="1"/>
</dbReference>
<keyword evidence="2" id="KW-0813">Transport</keyword>
<evidence type="ECO:0000256" key="10">
    <source>
        <dbReference type="ARBA" id="ARBA00023136"/>
    </source>
</evidence>
<dbReference type="InterPro" id="IPR011527">
    <property type="entry name" value="ABC1_TM_dom"/>
</dbReference>
<keyword evidence="6 14" id="KW-0067">ATP-binding</keyword>
<evidence type="ECO:0000256" key="5">
    <source>
        <dbReference type="ARBA" id="ARBA00022741"/>
    </source>
</evidence>
<dbReference type="InterPro" id="IPR003593">
    <property type="entry name" value="AAA+_ATPase"/>
</dbReference>
<dbReference type="STRING" id="2340.JV46_23870"/>
<comment type="subcellular location">
    <subcellularLocation>
        <location evidence="1">Cell membrane</location>
        <topology evidence="1">Multi-pass membrane protein</topology>
    </subcellularLocation>
</comment>
<evidence type="ECO:0000256" key="4">
    <source>
        <dbReference type="ARBA" id="ARBA00022692"/>
    </source>
</evidence>
<proteinExistence type="predicted"/>
<dbReference type="RefSeq" id="WP_043118190.1">
    <property type="nucleotide sequence ID" value="NZ_JRAA01000003.1"/>
</dbReference>
<dbReference type="SUPFAM" id="SSF90123">
    <property type="entry name" value="ABC transporter transmembrane region"/>
    <property type="match status" value="1"/>
</dbReference>
<dbReference type="Gene3D" id="1.20.1560.10">
    <property type="entry name" value="ABC transporter type 1, transmembrane domain"/>
    <property type="match status" value="1"/>
</dbReference>
<organism evidence="14 16">
    <name type="scientific">Solemya velum gill symbiont</name>
    <dbReference type="NCBI Taxonomy" id="2340"/>
    <lineage>
        <taxon>Bacteria</taxon>
        <taxon>Pseudomonadati</taxon>
        <taxon>Pseudomonadota</taxon>
        <taxon>Gammaproteobacteria</taxon>
        <taxon>sulfur-oxidizing symbionts</taxon>
    </lineage>
</organism>
<dbReference type="FunFam" id="3.40.50.300:FF:000221">
    <property type="entry name" value="Multidrug ABC transporter ATP-binding protein"/>
    <property type="match status" value="1"/>
</dbReference>
<dbReference type="CDD" id="cd18552">
    <property type="entry name" value="ABC_6TM_MsbA_like"/>
    <property type="match status" value="1"/>
</dbReference>
<sequence length="584" mass="64036">MSKPTADSRQVYMRLLRYVRPYLTALIVSIIFMVILGLSDAAVPALLKPLFDGGFIEKDLDSLQQTLILLVLLFLVRGTAHVISTGAMGWVSGKIVLDIRKQMFAHLLDLPTRYYDNNATGNTLSKLTFNVNQVTSAATRTLTILVRDTVTTLGLLAVALYLNWQLTIIILIAFPPVVIVAQIFSRRMRSFSHAHQNSIGDMTHVLEESMRGHKVVKVFGGKEYESTRFFKIANRVRLYSQKVLLAGAANVAVVELISSVVLCSIVYLGTLQAIDQGLTAGHLISFFAALGLMISPIKRLASAMQPLQRGLAAAESIFQLLDEEIEKNSGKKSLDQPEGVLKLENVCFSYSSDKAPALHQISFTAAAGETIALVGQSGSGKSTIASLLPRFYDPASGHITLDGHDLRDLSLANLRKQISYVSQDVVLFNDTIRANIAYGQDTDFDEAQIIAAAKAAHAWEFIKEMPHQLDTLVGENGIQLSGGQRQRIAIARALLKNAPLLILDEATSALDSRSESLVKDAIDTLRQGRTTIIIAHRLSTVENADRILLLEQGRLLEQGNHSELLALNGRYANLYGKLEYTDKA</sequence>
<dbReference type="PATRIC" id="fig|2340.3.peg.2220"/>
<evidence type="ECO:0000256" key="2">
    <source>
        <dbReference type="ARBA" id="ARBA00022448"/>
    </source>
</evidence>
<dbReference type="PROSITE" id="PS00211">
    <property type="entry name" value="ABC_TRANSPORTER_1"/>
    <property type="match status" value="1"/>
</dbReference>
<keyword evidence="5" id="KW-0547">Nucleotide-binding</keyword>
<feature type="domain" description="ABC transmembrane type-1" evidence="13">
    <location>
        <begin position="27"/>
        <end position="309"/>
    </location>
</feature>
<dbReference type="EMBL" id="MPNX01000001">
    <property type="protein sequence ID" value="OOY36111.1"/>
    <property type="molecule type" value="Genomic_DNA"/>
</dbReference>
<evidence type="ECO:0000313" key="14">
    <source>
        <dbReference type="EMBL" id="KHF24143.1"/>
    </source>
</evidence>
<dbReference type="Proteomes" id="UP000190962">
    <property type="component" value="Unassembled WGS sequence"/>
</dbReference>
<evidence type="ECO:0000256" key="11">
    <source>
        <dbReference type="SAM" id="Phobius"/>
    </source>
</evidence>